<organism evidence="11 12">
    <name type="scientific">Alkaliphilus flagellatus</name>
    <dbReference type="NCBI Taxonomy" id="2841507"/>
    <lineage>
        <taxon>Bacteria</taxon>
        <taxon>Bacillati</taxon>
        <taxon>Bacillota</taxon>
        <taxon>Clostridia</taxon>
        <taxon>Peptostreptococcales</taxon>
        <taxon>Natronincolaceae</taxon>
        <taxon>Alkaliphilus</taxon>
    </lineage>
</organism>
<dbReference type="CDD" id="cd02000">
    <property type="entry name" value="TPP_E1_PDC_ADC_BCADC"/>
    <property type="match status" value="1"/>
</dbReference>
<dbReference type="PANTHER" id="PTHR43380">
    <property type="entry name" value="2-OXOISOVALERATE DEHYDROGENASE SUBUNIT ALPHA, MITOCHONDRIAL"/>
    <property type="match status" value="1"/>
</dbReference>
<dbReference type="RefSeq" id="WP_216417631.1">
    <property type="nucleotide sequence ID" value="NZ_JAHLQK010000004.1"/>
</dbReference>
<protein>
    <recommendedName>
        <fullName evidence="4 9">Pyruvate dehydrogenase E1 component subunit alpha</fullName>
        <ecNumber evidence="3 9">1.2.4.1</ecNumber>
    </recommendedName>
</protein>
<evidence type="ECO:0000256" key="4">
    <source>
        <dbReference type="ARBA" id="ARBA00014159"/>
    </source>
</evidence>
<dbReference type="Proteomes" id="UP000779508">
    <property type="component" value="Unassembled WGS sequence"/>
</dbReference>
<dbReference type="EMBL" id="JAHLQK010000004">
    <property type="protein sequence ID" value="MBU5677136.1"/>
    <property type="molecule type" value="Genomic_DNA"/>
</dbReference>
<comment type="catalytic activity">
    <reaction evidence="8 9">
        <text>N(6)-[(R)-lipoyl]-L-lysyl-[protein] + pyruvate + H(+) = N(6)-[(R)-S(8)-acetyldihydrolipoyl]-L-lysyl-[protein] + CO2</text>
        <dbReference type="Rhea" id="RHEA:19189"/>
        <dbReference type="Rhea" id="RHEA-COMP:10474"/>
        <dbReference type="Rhea" id="RHEA-COMP:10478"/>
        <dbReference type="ChEBI" id="CHEBI:15361"/>
        <dbReference type="ChEBI" id="CHEBI:15378"/>
        <dbReference type="ChEBI" id="CHEBI:16526"/>
        <dbReference type="ChEBI" id="CHEBI:83099"/>
        <dbReference type="ChEBI" id="CHEBI:83111"/>
        <dbReference type="EC" id="1.2.4.1"/>
    </reaction>
</comment>
<comment type="cofactor">
    <cofactor evidence="1 9">
        <name>thiamine diphosphate</name>
        <dbReference type="ChEBI" id="CHEBI:58937"/>
    </cofactor>
</comment>
<feature type="domain" description="Dehydrogenase E1 component" evidence="10">
    <location>
        <begin position="43"/>
        <end position="328"/>
    </location>
</feature>
<comment type="subunit">
    <text evidence="2 9">Heterodimer of an alpha and a beta chain.</text>
</comment>
<evidence type="ECO:0000256" key="2">
    <source>
        <dbReference type="ARBA" id="ARBA00011870"/>
    </source>
</evidence>
<comment type="function">
    <text evidence="7 9">The pyruvate dehydrogenase complex catalyzes the overall conversion of pyruvate to acetyl-CoA and CO(2). It contains multiple copies of three enzymatic components: pyruvate dehydrogenase (E1), dihydrolipoamide acetyltransferase (E2) and lipoamide dehydrogenase (E3).</text>
</comment>
<keyword evidence="6 9" id="KW-0670">Pyruvate</keyword>
<name>A0ABS6G3S4_9FIRM</name>
<evidence type="ECO:0000256" key="7">
    <source>
        <dbReference type="ARBA" id="ARBA00025211"/>
    </source>
</evidence>
<accession>A0ABS6G3S4</accession>
<evidence type="ECO:0000256" key="5">
    <source>
        <dbReference type="ARBA" id="ARBA00023052"/>
    </source>
</evidence>
<comment type="caution">
    <text evidence="11">The sequence shown here is derived from an EMBL/GenBank/DDBJ whole genome shotgun (WGS) entry which is preliminary data.</text>
</comment>
<evidence type="ECO:0000313" key="11">
    <source>
        <dbReference type="EMBL" id="MBU5677136.1"/>
    </source>
</evidence>
<evidence type="ECO:0000256" key="3">
    <source>
        <dbReference type="ARBA" id="ARBA00012281"/>
    </source>
</evidence>
<dbReference type="Pfam" id="PF00676">
    <property type="entry name" value="E1_dh"/>
    <property type="match status" value="1"/>
</dbReference>
<gene>
    <name evidence="11" type="primary">pdhA</name>
    <name evidence="11" type="ORF">KQI88_12010</name>
</gene>
<reference evidence="11 12" key="1">
    <citation type="submission" date="2021-06" db="EMBL/GenBank/DDBJ databases">
        <authorList>
            <person name="Sun Q."/>
            <person name="Li D."/>
        </authorList>
    </citation>
    <scope>NUCLEOTIDE SEQUENCE [LARGE SCALE GENOMIC DNA]</scope>
    <source>
        <strain evidence="11 12">MSJ-5</strain>
    </source>
</reference>
<evidence type="ECO:0000256" key="6">
    <source>
        <dbReference type="ARBA" id="ARBA00023317"/>
    </source>
</evidence>
<dbReference type="InterPro" id="IPR050771">
    <property type="entry name" value="Alpha-ketoacid_DH_E1_comp"/>
</dbReference>
<sequence length="362" mass="41409">MLFKNYNPLDKKMFQIMDENSNITNEEYMPDLNKEELLTMYENMIQTREADLKALMYQRQGRMLTYAPNIGQEAAQVGSAFALEKKDWMVPSFRELGAWLTRGADLKMIYLYWYGNEFGSYMPEDLKILPVSVPIASHLNHAVGISWASTLQGKDEVSIAYFGDGATSQGDFHEAMNWAGAFNTPTVFLCQNNQFAISVPRASQTSSETIAQKAVAYGMPGIQVDGNDILAMYVATKTAIERARRGEGPTLIEAYTYRIGAHTTSDDPTRYRTDDEVEVWKKKDPIDRMKKYLIDKGYLNEEENDRLVEKCGKIAEEAFKYVEANGKTKLDDIFKYHYKEMTPQLLEQMEEYKEFLSGRGEL</sequence>
<proteinExistence type="predicted"/>
<dbReference type="NCBIfam" id="TIGR03181">
    <property type="entry name" value="PDH_E1_alph_x"/>
    <property type="match status" value="1"/>
</dbReference>
<keyword evidence="12" id="KW-1185">Reference proteome</keyword>
<dbReference type="InterPro" id="IPR017596">
    <property type="entry name" value="PdhA/BkdA"/>
</dbReference>
<evidence type="ECO:0000256" key="1">
    <source>
        <dbReference type="ARBA" id="ARBA00001964"/>
    </source>
</evidence>
<evidence type="ECO:0000256" key="9">
    <source>
        <dbReference type="RuleBase" id="RU366007"/>
    </source>
</evidence>
<evidence type="ECO:0000256" key="8">
    <source>
        <dbReference type="ARBA" id="ARBA00051231"/>
    </source>
</evidence>
<dbReference type="EC" id="1.2.4.1" evidence="3 9"/>
<keyword evidence="5 9" id="KW-0786">Thiamine pyrophosphate</keyword>
<evidence type="ECO:0000313" key="12">
    <source>
        <dbReference type="Proteomes" id="UP000779508"/>
    </source>
</evidence>
<dbReference type="InterPro" id="IPR001017">
    <property type="entry name" value="DH_E1"/>
</dbReference>
<evidence type="ECO:0000259" key="10">
    <source>
        <dbReference type="Pfam" id="PF00676"/>
    </source>
</evidence>
<keyword evidence="9" id="KW-0560">Oxidoreductase</keyword>
<dbReference type="PANTHER" id="PTHR43380:SF1">
    <property type="entry name" value="2-OXOISOVALERATE DEHYDROGENASE SUBUNIT ALPHA, MITOCHONDRIAL"/>
    <property type="match status" value="1"/>
</dbReference>